<dbReference type="STRING" id="1307839.L21SP5_00389"/>
<dbReference type="Proteomes" id="UP000064893">
    <property type="component" value="Chromosome"/>
</dbReference>
<proteinExistence type="predicted"/>
<keyword evidence="2" id="KW-1185">Reference proteome</keyword>
<name>A0A0S2HVR9_9BACT</name>
<dbReference type="EMBL" id="CP013118">
    <property type="protein sequence ID" value="ALO14068.1"/>
    <property type="molecule type" value="Genomic_DNA"/>
</dbReference>
<gene>
    <name evidence="1" type="ORF">L21SP5_00389</name>
</gene>
<dbReference type="RefSeq" id="WP_057951656.1">
    <property type="nucleotide sequence ID" value="NZ_CP013118.1"/>
</dbReference>
<dbReference type="OrthoDB" id="1442420at2"/>
<dbReference type="AlphaFoldDB" id="A0A0S2HVR9"/>
<evidence type="ECO:0000313" key="2">
    <source>
        <dbReference type="Proteomes" id="UP000064893"/>
    </source>
</evidence>
<protein>
    <submittedName>
        <fullName evidence="1">Uncharacterized protein</fullName>
    </submittedName>
</protein>
<organism evidence="1 2">
    <name type="scientific">Salinivirga cyanobacteriivorans</name>
    <dbReference type="NCBI Taxonomy" id="1307839"/>
    <lineage>
        <taxon>Bacteria</taxon>
        <taxon>Pseudomonadati</taxon>
        <taxon>Bacteroidota</taxon>
        <taxon>Bacteroidia</taxon>
        <taxon>Bacteroidales</taxon>
        <taxon>Salinivirgaceae</taxon>
        <taxon>Salinivirga</taxon>
    </lineage>
</organism>
<sequence>MKIKCIEISINDEDLGCQVTFSEKKDLGEETANMTVQEIIDSIGRYLLIQRSYPEFEDESDYIYFETHDEEFAGELSDYEMVLSRELFELKLFDGKIEVLINPTDKEYSELKKILPILTNKTGKLTIND</sequence>
<reference evidence="1 2" key="1">
    <citation type="submission" date="2015-11" db="EMBL/GenBank/DDBJ databases">
        <title>Description and complete genome sequence of a novel strain predominating in hypersaline microbial mats and representing a new family of the Bacteriodetes phylum.</title>
        <authorList>
            <person name="Spring S."/>
            <person name="Bunk B."/>
            <person name="Sproer C."/>
            <person name="Klenk H.-P."/>
        </authorList>
    </citation>
    <scope>NUCLEOTIDE SEQUENCE [LARGE SCALE GENOMIC DNA]</scope>
    <source>
        <strain evidence="1 2">L21-Spi-D4</strain>
    </source>
</reference>
<accession>A0A0S2HVR9</accession>
<dbReference type="KEGG" id="blq:L21SP5_00389"/>
<evidence type="ECO:0000313" key="1">
    <source>
        <dbReference type="EMBL" id="ALO14068.1"/>
    </source>
</evidence>